<sequence>MSPYVRVEGAYAKLDAFDELSGPHAISYSDQAVSSLAGVLGCASNMNSISGSPASSPQLGLNTPATSIVVHVPMLGTLTSSG</sequence>
<dbReference type="Proteomes" id="UP000568486">
    <property type="component" value="Unassembled WGS sequence"/>
</dbReference>
<accession>A0ABX1DWQ9</accession>
<comment type="caution">
    <text evidence="1">The sequence shown here is derived from an EMBL/GenBank/DDBJ whole genome shotgun (WGS) entry which is preliminary data.</text>
</comment>
<evidence type="ECO:0000313" key="2">
    <source>
        <dbReference type="Proteomes" id="UP000568486"/>
    </source>
</evidence>
<organism evidence="1 2">
    <name type="scientific">Brucella ciceri</name>
    <dbReference type="NCBI Taxonomy" id="391287"/>
    <lineage>
        <taxon>Bacteria</taxon>
        <taxon>Pseudomonadati</taxon>
        <taxon>Pseudomonadota</taxon>
        <taxon>Alphaproteobacteria</taxon>
        <taxon>Hyphomicrobiales</taxon>
        <taxon>Brucellaceae</taxon>
        <taxon>Brucella/Ochrobactrum group</taxon>
        <taxon>Brucella</taxon>
    </lineage>
</organism>
<keyword evidence="2" id="KW-1185">Reference proteome</keyword>
<dbReference type="EMBL" id="JAAVLR010000002">
    <property type="protein sequence ID" value="NKC28933.1"/>
    <property type="molecule type" value="Genomic_DNA"/>
</dbReference>
<protein>
    <submittedName>
        <fullName evidence="1">Autotransporter outer membrane beta-barrel domain-containing protein</fullName>
    </submittedName>
</protein>
<gene>
    <name evidence="1" type="ORF">HED52_18955</name>
</gene>
<name>A0ABX1DWQ9_9HYPH</name>
<proteinExistence type="predicted"/>
<reference evidence="1 2" key="1">
    <citation type="submission" date="2020-03" db="EMBL/GenBank/DDBJ databases">
        <title>Whole genome sequencing of clinical and environmental type strains of Ochrobactrum.</title>
        <authorList>
            <person name="Dharne M."/>
        </authorList>
    </citation>
    <scope>NUCLEOTIDE SEQUENCE [LARGE SCALE GENOMIC DNA]</scope>
    <source>
        <strain evidence="1 2">DSM 22292</strain>
    </source>
</reference>
<evidence type="ECO:0000313" key="1">
    <source>
        <dbReference type="EMBL" id="NKC28933.1"/>
    </source>
</evidence>